<dbReference type="Pfam" id="PF04986">
    <property type="entry name" value="Y2_Tnp"/>
    <property type="match status" value="1"/>
</dbReference>
<dbReference type="PANTHER" id="PTHR37023">
    <property type="entry name" value="TRANSPOSASE"/>
    <property type="match status" value="1"/>
</dbReference>
<dbReference type="AlphaFoldDB" id="A0A2Z2NGK1"/>
<accession>A0A2Z2NGK1</accession>
<evidence type="ECO:0000313" key="3">
    <source>
        <dbReference type="Proteomes" id="UP000250079"/>
    </source>
</evidence>
<dbReference type="InterPro" id="IPR007069">
    <property type="entry name" value="Transposase_32"/>
</dbReference>
<dbReference type="OrthoDB" id="6979325at2"/>
<dbReference type="GO" id="GO:0003677">
    <property type="term" value="F:DNA binding"/>
    <property type="evidence" value="ECO:0007669"/>
    <property type="project" value="InterPro"/>
</dbReference>
<dbReference type="GO" id="GO:0004803">
    <property type="term" value="F:transposase activity"/>
    <property type="evidence" value="ECO:0007669"/>
    <property type="project" value="InterPro"/>
</dbReference>
<proteinExistence type="predicted"/>
<keyword evidence="3" id="KW-1185">Reference proteome</keyword>
<name>A0A2Z2NGK1_9GAMM</name>
<evidence type="ECO:0000259" key="1">
    <source>
        <dbReference type="Pfam" id="PF04986"/>
    </source>
</evidence>
<dbReference type="PANTHER" id="PTHR37023:SF1">
    <property type="entry name" value="ISSOD25 TRANSPOSASE TNPA_ISSOD25"/>
    <property type="match status" value="1"/>
</dbReference>
<dbReference type="KEGG" id="gai:IMCC3135_01025"/>
<feature type="domain" description="Transposase IS801/IS1294" evidence="1">
    <location>
        <begin position="26"/>
        <end position="165"/>
    </location>
</feature>
<gene>
    <name evidence="2" type="ORF">IMCC3135_01025</name>
</gene>
<sequence length="166" mass="18478">MTLPCVTSSCRAKSNKPPCSTLGRPHTQTRRLDYHPHVHVIIPAGAIDEKRRCWREKRGKFLFVQKALAKVFRAKLLKGLSEQALLPGKKLATEWIVACRPVGSGLSALKYLSRYLYKGVIGEKQLISDNGQRVTFSCRKGGAGKRCTPTVQGPSFIWLILQHGLP</sequence>
<organism evidence="2 3">
    <name type="scientific">Granulosicoccus antarcticus IMCC3135</name>
    <dbReference type="NCBI Taxonomy" id="1192854"/>
    <lineage>
        <taxon>Bacteria</taxon>
        <taxon>Pseudomonadati</taxon>
        <taxon>Pseudomonadota</taxon>
        <taxon>Gammaproteobacteria</taxon>
        <taxon>Chromatiales</taxon>
        <taxon>Granulosicoccaceae</taxon>
        <taxon>Granulosicoccus</taxon>
    </lineage>
</organism>
<reference evidence="2 3" key="1">
    <citation type="submission" date="2016-12" db="EMBL/GenBank/DDBJ databases">
        <authorList>
            <person name="Song W.-J."/>
            <person name="Kurnit D.M."/>
        </authorList>
    </citation>
    <scope>NUCLEOTIDE SEQUENCE [LARGE SCALE GENOMIC DNA]</scope>
    <source>
        <strain evidence="2 3">IMCC3135</strain>
    </source>
</reference>
<protein>
    <recommendedName>
        <fullName evidence="1">Transposase IS801/IS1294 domain-containing protein</fullName>
    </recommendedName>
</protein>
<dbReference type="GO" id="GO:0006313">
    <property type="term" value="P:DNA transposition"/>
    <property type="evidence" value="ECO:0007669"/>
    <property type="project" value="InterPro"/>
</dbReference>
<dbReference type="EMBL" id="CP018632">
    <property type="protein sequence ID" value="ASJ70329.1"/>
    <property type="molecule type" value="Genomic_DNA"/>
</dbReference>
<dbReference type="Proteomes" id="UP000250079">
    <property type="component" value="Chromosome"/>
</dbReference>
<evidence type="ECO:0000313" key="2">
    <source>
        <dbReference type="EMBL" id="ASJ70329.1"/>
    </source>
</evidence>